<evidence type="ECO:0000256" key="2">
    <source>
        <dbReference type="SAM" id="Phobius"/>
    </source>
</evidence>
<gene>
    <name evidence="3" type="primary">SrMFT</name>
</gene>
<dbReference type="CDD" id="cd00866">
    <property type="entry name" value="PEBP_euk"/>
    <property type="match status" value="1"/>
</dbReference>
<dbReference type="PROSITE" id="PS01220">
    <property type="entry name" value="PBP"/>
    <property type="match status" value="1"/>
</dbReference>
<dbReference type="InterPro" id="IPR001858">
    <property type="entry name" value="Phosphatidylethanolamine-bd_CS"/>
</dbReference>
<dbReference type="EMBL" id="LC030438">
    <property type="protein sequence ID" value="BAV32137.1"/>
    <property type="molecule type" value="mRNA"/>
</dbReference>
<feature type="transmembrane region" description="Helical" evidence="2">
    <location>
        <begin position="16"/>
        <end position="35"/>
    </location>
</feature>
<keyword evidence="2" id="KW-0812">Transmembrane</keyword>
<dbReference type="AlphaFoldDB" id="A0A1B4XBF4"/>
<keyword evidence="2" id="KW-0472">Membrane</keyword>
<dbReference type="Pfam" id="PF01161">
    <property type="entry name" value="PBP"/>
    <property type="match status" value="1"/>
</dbReference>
<dbReference type="SUPFAM" id="SSF49777">
    <property type="entry name" value="PEBP-like"/>
    <property type="match status" value="1"/>
</dbReference>
<comment type="similarity">
    <text evidence="1">Belongs to the phosphatidylethanolamine-binding protein family.</text>
</comment>
<evidence type="ECO:0000313" key="3">
    <source>
        <dbReference type="EMBL" id="BAV32137.1"/>
    </source>
</evidence>
<dbReference type="InterPro" id="IPR008914">
    <property type="entry name" value="PEBP"/>
</dbReference>
<organism evidence="3">
    <name type="scientific">Symplocarpus renifolius</name>
    <dbReference type="NCBI Taxonomy" id="477955"/>
    <lineage>
        <taxon>Eukaryota</taxon>
        <taxon>Viridiplantae</taxon>
        <taxon>Streptophyta</taxon>
        <taxon>Embryophyta</taxon>
        <taxon>Tracheophyta</taxon>
        <taxon>Spermatophyta</taxon>
        <taxon>Magnoliopsida</taxon>
        <taxon>Liliopsida</taxon>
        <taxon>Araceae</taxon>
        <taxon>Orontioideae</taxon>
        <taxon>Symplocarpus</taxon>
    </lineage>
</organism>
<dbReference type="Gene3D" id="3.90.280.10">
    <property type="entry name" value="PEBP-like"/>
    <property type="match status" value="1"/>
</dbReference>
<sequence>MRIAGGTAPSTTAERLSVVVLVSAFASLSLLLPVATSRRSQLDALVAARVIPDVIDAFSPAAEVSARYGRRDVVDGCDIKPSESASRPAVWIRGRGCSGDNLYTLIMTDPDAPSPSNPSEREWLHWIVVDIPGECNAAKGKELVPYMGPEPPIGIHRYVFVVFKQNKTLGEVRPPLGRGHFKTRGFAAQNGLGLPVAALYFNATKEPAIRIY</sequence>
<dbReference type="PANTHER" id="PTHR11362">
    <property type="entry name" value="PHOSPHATIDYLETHANOLAMINE-BINDING PROTEIN"/>
    <property type="match status" value="1"/>
</dbReference>
<proteinExistence type="evidence at transcript level"/>
<dbReference type="InterPro" id="IPR036610">
    <property type="entry name" value="PEBP-like_sf"/>
</dbReference>
<dbReference type="PANTHER" id="PTHR11362:SF82">
    <property type="entry name" value="PHOSPHATIDYLETHANOLAMINE-BINDING PROTEIN 4"/>
    <property type="match status" value="1"/>
</dbReference>
<dbReference type="InterPro" id="IPR035810">
    <property type="entry name" value="PEBP_euk"/>
</dbReference>
<evidence type="ECO:0000256" key="1">
    <source>
        <dbReference type="ARBA" id="ARBA00007091"/>
    </source>
</evidence>
<reference evidence="3" key="1">
    <citation type="journal article" date="2016" name="Sci. Rep.">
        <title>Characterization of two PEBP genes, SrFT and SrMFT, in thermogenic skunk cabbage (Symplocarpus renifolius).</title>
        <authorList>
            <person name="Ito-Inaba Y."/>
            <person name="Masuko-Suzuki H."/>
            <person name="Maekawa H."/>
            <person name="Watanabe M."/>
            <person name="Inaba T."/>
        </authorList>
    </citation>
    <scope>NUCLEOTIDE SEQUENCE</scope>
    <source>
        <tissue evidence="3">Spadix or inflorescence</tissue>
    </source>
</reference>
<protein>
    <submittedName>
        <fullName evidence="3">MOTHER OF FT AND TFL1</fullName>
    </submittedName>
</protein>
<keyword evidence="2" id="KW-1133">Transmembrane helix</keyword>
<accession>A0A1B4XBF4</accession>
<name>A0A1B4XBF4_9ARAE</name>